<dbReference type="EMBL" id="LVLJ01001739">
    <property type="protein sequence ID" value="OAE28473.1"/>
    <property type="molecule type" value="Genomic_DNA"/>
</dbReference>
<comment type="caution">
    <text evidence="14">The sequence shown here is derived from an EMBL/GenBank/DDBJ whole genome shotgun (WGS) entry which is preliminary data.</text>
</comment>
<dbReference type="AlphaFoldDB" id="A0A176W6X7"/>
<feature type="region of interest" description="Disordered" evidence="12">
    <location>
        <begin position="1"/>
        <end position="118"/>
    </location>
</feature>
<dbReference type="InterPro" id="IPR039859">
    <property type="entry name" value="PFA4/ZDH16/20/ERF2-like"/>
</dbReference>
<keyword evidence="15" id="KW-1185">Reference proteome</keyword>
<evidence type="ECO:0000313" key="15">
    <source>
        <dbReference type="Proteomes" id="UP000077202"/>
    </source>
</evidence>
<dbReference type="PANTHER" id="PTHR22883">
    <property type="entry name" value="ZINC FINGER DHHC DOMAIN CONTAINING PROTEIN"/>
    <property type="match status" value="1"/>
</dbReference>
<name>A0A176W6X7_MARPO</name>
<feature type="transmembrane region" description="Helical" evidence="11">
    <location>
        <begin position="385"/>
        <end position="404"/>
    </location>
</feature>
<feature type="transmembrane region" description="Helical" evidence="11">
    <location>
        <begin position="537"/>
        <end position="560"/>
    </location>
</feature>
<evidence type="ECO:0000256" key="8">
    <source>
        <dbReference type="ARBA" id="ARBA00023288"/>
    </source>
</evidence>
<keyword evidence="5 11" id="KW-1133">Transmembrane helix</keyword>
<evidence type="ECO:0000256" key="12">
    <source>
        <dbReference type="SAM" id="MobiDB-lite"/>
    </source>
</evidence>
<feature type="compositionally biased region" description="Basic and acidic residues" evidence="12">
    <location>
        <begin position="225"/>
        <end position="238"/>
    </location>
</feature>
<feature type="compositionally biased region" description="Low complexity" evidence="12">
    <location>
        <begin position="8"/>
        <end position="20"/>
    </location>
</feature>
<keyword evidence="8" id="KW-0449">Lipoprotein</keyword>
<feature type="region of interest" description="Disordered" evidence="12">
    <location>
        <begin position="721"/>
        <end position="791"/>
    </location>
</feature>
<evidence type="ECO:0000256" key="1">
    <source>
        <dbReference type="ARBA" id="ARBA00004127"/>
    </source>
</evidence>
<evidence type="ECO:0000256" key="10">
    <source>
        <dbReference type="ARBA" id="ARBA00048048"/>
    </source>
</evidence>
<evidence type="ECO:0000313" key="14">
    <source>
        <dbReference type="EMBL" id="OAE28473.1"/>
    </source>
</evidence>
<comment type="domain">
    <text evidence="11">The DHHC domain is required for palmitoyltransferase activity.</text>
</comment>
<comment type="similarity">
    <text evidence="2 11">Belongs to the DHHC palmitoyltransferase family.</text>
</comment>
<feature type="transmembrane region" description="Helical" evidence="11">
    <location>
        <begin position="416"/>
        <end position="437"/>
    </location>
</feature>
<evidence type="ECO:0000259" key="13">
    <source>
        <dbReference type="Pfam" id="PF01529"/>
    </source>
</evidence>
<dbReference type="PROSITE" id="PS50216">
    <property type="entry name" value="DHHC"/>
    <property type="match status" value="1"/>
</dbReference>
<evidence type="ECO:0000256" key="2">
    <source>
        <dbReference type="ARBA" id="ARBA00008574"/>
    </source>
</evidence>
<feature type="domain" description="Palmitoyltransferase DHHC" evidence="13">
    <location>
        <begin position="491"/>
        <end position="617"/>
    </location>
</feature>
<dbReference type="GO" id="GO:0005783">
    <property type="term" value="C:endoplasmic reticulum"/>
    <property type="evidence" value="ECO:0007669"/>
    <property type="project" value="TreeGrafter"/>
</dbReference>
<evidence type="ECO:0000256" key="5">
    <source>
        <dbReference type="ARBA" id="ARBA00022989"/>
    </source>
</evidence>
<dbReference type="Proteomes" id="UP000077202">
    <property type="component" value="Unassembled WGS sequence"/>
</dbReference>
<dbReference type="GO" id="GO:0005794">
    <property type="term" value="C:Golgi apparatus"/>
    <property type="evidence" value="ECO:0007669"/>
    <property type="project" value="TreeGrafter"/>
</dbReference>
<dbReference type="GO" id="GO:0019706">
    <property type="term" value="F:protein-cysteine S-palmitoyltransferase activity"/>
    <property type="evidence" value="ECO:0007669"/>
    <property type="project" value="UniProtKB-EC"/>
</dbReference>
<gene>
    <name evidence="14" type="ORF">AXG93_115s1640</name>
</gene>
<keyword evidence="9 11" id="KW-0012">Acyltransferase</keyword>
<dbReference type="Pfam" id="PF01529">
    <property type="entry name" value="DHHC"/>
    <property type="match status" value="1"/>
</dbReference>
<feature type="compositionally biased region" description="Polar residues" evidence="12">
    <location>
        <begin position="782"/>
        <end position="791"/>
    </location>
</feature>
<feature type="region of interest" description="Disordered" evidence="12">
    <location>
        <begin position="655"/>
        <end position="690"/>
    </location>
</feature>
<dbReference type="EC" id="2.3.1.225" evidence="11"/>
<evidence type="ECO:0000256" key="6">
    <source>
        <dbReference type="ARBA" id="ARBA00023136"/>
    </source>
</evidence>
<feature type="region of interest" description="Disordered" evidence="12">
    <location>
        <begin position="446"/>
        <end position="471"/>
    </location>
</feature>
<dbReference type="PANTHER" id="PTHR22883:SF43">
    <property type="entry name" value="PALMITOYLTRANSFERASE APP"/>
    <property type="match status" value="1"/>
</dbReference>
<evidence type="ECO:0000256" key="7">
    <source>
        <dbReference type="ARBA" id="ARBA00023139"/>
    </source>
</evidence>
<keyword evidence="3 11" id="KW-0808">Transferase</keyword>
<keyword evidence="7" id="KW-0564">Palmitate</keyword>
<evidence type="ECO:0000256" key="9">
    <source>
        <dbReference type="ARBA" id="ARBA00023315"/>
    </source>
</evidence>
<evidence type="ECO:0000256" key="4">
    <source>
        <dbReference type="ARBA" id="ARBA00022692"/>
    </source>
</evidence>
<proteinExistence type="inferred from homology"/>
<protein>
    <recommendedName>
        <fullName evidence="11">S-acyltransferase</fullName>
        <ecNumber evidence="11">2.3.1.225</ecNumber>
    </recommendedName>
    <alternativeName>
        <fullName evidence="11">Palmitoyltransferase</fullName>
    </alternativeName>
</protein>
<sequence>MAKWQYLGGRTRPRGPTRAGPSEDSVAEAASKEKCASGPRAQSPAAATMAGAPNPPHWQTGGDLPGPGELHDGDATDDGFAAQPGPSRSPITGLWSDRTLASQASPPPSLPPRGFGFGVVVLLPLPGARQPKEAKEASERSINRSIDGWRERRSTRAAAAAADCGRRRRRSEHRAQFIFCRARLVPAEGDGSPGELNPTVERTGKPGTESRSGTGRDGTGWDGPSQDRDGPKIGRDDLQSPTGRDGESVYFKYVLTKAFWTGLLALCFLGEREPVEGRGTLKRDLLDSDASLSFLTWPCDPAWACWRKQWLQGEMAINSAGWVGDDKKQTQKTVMAKRVYQVWKGSNVLRSAIFLYGGFRHEYFSGTKRFFLCGRLIFGPDVRSLVVTVFLIVVPAVVFCVFVARKLIDKFENNSGIAILVAAVVFTSIVLVLLLLTSGRDPGIIPRNAHPPEPDEDYDAANSPAEWGGGQTPRLRLPRTKDVIVNGVAVKTKYCETCMLYRPPRCSHCSICNNCVERFDHHCPWVGQCIGQRNYRFFFMFVSFTTMLCIYVFAMCAVYIKFLMDGEEKTVWKALSKSPASVVLMVYTFIAVWFVGGLTLFHLYLISTNQTTYENFRYRYDNKVNPYNQGVMNNFREIFCTRVVPSKNKFRARVKQDSLGQNPMSAPSGESAEMHGTSVSKGGGDLEMGSKATWQIGGEHGIGPESAEDLHARISTGSELGLESKDGFDENFPLDRNLAGDGETRTTHPRRSSWGRKSGSWEITPDILALAQGAGAEGSRVNGDSTPPGNR</sequence>
<keyword evidence="4 11" id="KW-0812">Transmembrane</keyword>
<feature type="region of interest" description="Disordered" evidence="12">
    <location>
        <begin position="188"/>
        <end position="241"/>
    </location>
</feature>
<evidence type="ECO:0000256" key="11">
    <source>
        <dbReference type="RuleBase" id="RU079119"/>
    </source>
</evidence>
<comment type="subcellular location">
    <subcellularLocation>
        <location evidence="1">Endomembrane system</location>
        <topology evidence="1">Multi-pass membrane protein</topology>
    </subcellularLocation>
</comment>
<keyword evidence="6 11" id="KW-0472">Membrane</keyword>
<evidence type="ECO:0000256" key="3">
    <source>
        <dbReference type="ARBA" id="ARBA00022679"/>
    </source>
</evidence>
<organism evidence="14 15">
    <name type="scientific">Marchantia polymorpha subsp. ruderalis</name>
    <dbReference type="NCBI Taxonomy" id="1480154"/>
    <lineage>
        <taxon>Eukaryota</taxon>
        <taxon>Viridiplantae</taxon>
        <taxon>Streptophyta</taxon>
        <taxon>Embryophyta</taxon>
        <taxon>Marchantiophyta</taxon>
        <taxon>Marchantiopsida</taxon>
        <taxon>Marchantiidae</taxon>
        <taxon>Marchantiales</taxon>
        <taxon>Marchantiaceae</taxon>
        <taxon>Marchantia</taxon>
    </lineage>
</organism>
<reference evidence="14" key="1">
    <citation type="submission" date="2016-03" db="EMBL/GenBank/DDBJ databases">
        <title>Mechanisms controlling the formation of the plant cell surface in tip-growing cells are functionally conserved among land plants.</title>
        <authorList>
            <person name="Honkanen S."/>
            <person name="Jones V.A."/>
            <person name="Morieri G."/>
            <person name="Champion C."/>
            <person name="Hetherington A.J."/>
            <person name="Kelly S."/>
            <person name="Saint-Marcoux D."/>
            <person name="Proust H."/>
            <person name="Prescott H."/>
            <person name="Dolan L."/>
        </authorList>
    </citation>
    <scope>NUCLEOTIDE SEQUENCE [LARGE SCALE GENOMIC DNA]</scope>
    <source>
        <tissue evidence="14">Whole gametophyte</tissue>
    </source>
</reference>
<feature type="transmembrane region" description="Helical" evidence="11">
    <location>
        <begin position="580"/>
        <end position="606"/>
    </location>
</feature>
<accession>A0A176W6X7</accession>
<dbReference type="InterPro" id="IPR001594">
    <property type="entry name" value="Palmitoyltrfase_DHHC"/>
</dbReference>
<comment type="catalytic activity">
    <reaction evidence="10 11">
        <text>L-cysteinyl-[protein] + hexadecanoyl-CoA = S-hexadecanoyl-L-cysteinyl-[protein] + CoA</text>
        <dbReference type="Rhea" id="RHEA:36683"/>
        <dbReference type="Rhea" id="RHEA-COMP:10131"/>
        <dbReference type="Rhea" id="RHEA-COMP:11032"/>
        <dbReference type="ChEBI" id="CHEBI:29950"/>
        <dbReference type="ChEBI" id="CHEBI:57287"/>
        <dbReference type="ChEBI" id="CHEBI:57379"/>
        <dbReference type="ChEBI" id="CHEBI:74151"/>
        <dbReference type="EC" id="2.3.1.225"/>
    </reaction>
</comment>
<dbReference type="GO" id="GO:0006612">
    <property type="term" value="P:protein targeting to membrane"/>
    <property type="evidence" value="ECO:0007669"/>
    <property type="project" value="TreeGrafter"/>
</dbReference>